<dbReference type="EMBL" id="CAJVPV010041555">
    <property type="protein sequence ID" value="CAG8762345.1"/>
    <property type="molecule type" value="Genomic_DNA"/>
</dbReference>
<keyword evidence="3" id="KW-1185">Reference proteome</keyword>
<reference evidence="2" key="1">
    <citation type="submission" date="2021-06" db="EMBL/GenBank/DDBJ databases">
        <authorList>
            <person name="Kallberg Y."/>
            <person name="Tangrot J."/>
            <person name="Rosling A."/>
        </authorList>
    </citation>
    <scope>NUCLEOTIDE SEQUENCE</scope>
    <source>
        <strain evidence="2">CL551</strain>
    </source>
</reference>
<proteinExistence type="predicted"/>
<feature type="non-terminal residue" evidence="2">
    <location>
        <position position="1"/>
    </location>
</feature>
<feature type="transmembrane region" description="Helical" evidence="1">
    <location>
        <begin position="20"/>
        <end position="43"/>
    </location>
</feature>
<keyword evidence="1" id="KW-0812">Transmembrane</keyword>
<name>A0A9N9NW47_9GLOM</name>
<accession>A0A9N9NW47</accession>
<evidence type="ECO:0000313" key="3">
    <source>
        <dbReference type="Proteomes" id="UP000789342"/>
    </source>
</evidence>
<evidence type="ECO:0000256" key="1">
    <source>
        <dbReference type="SAM" id="Phobius"/>
    </source>
</evidence>
<keyword evidence="1" id="KW-1133">Transmembrane helix</keyword>
<comment type="caution">
    <text evidence="2">The sequence shown here is derived from an EMBL/GenBank/DDBJ whole genome shotgun (WGS) entry which is preliminary data.</text>
</comment>
<sequence length="93" mass="10639">LDDMYPAQPRALPMANCFFGPLFTVFASLLMLTAGIEYLVGIIRRKKVSSLHKSGSHPYIDGKNDDRNIKRFDECKADGHVEKKYDEYLEKDV</sequence>
<gene>
    <name evidence="2" type="ORF">AMORRO_LOCUS16019</name>
</gene>
<dbReference type="AlphaFoldDB" id="A0A9N9NW47"/>
<dbReference type="Proteomes" id="UP000789342">
    <property type="component" value="Unassembled WGS sequence"/>
</dbReference>
<keyword evidence="1" id="KW-0472">Membrane</keyword>
<protein>
    <submittedName>
        <fullName evidence="2">9883_t:CDS:1</fullName>
    </submittedName>
</protein>
<organism evidence="2 3">
    <name type="scientific">Acaulospora morrowiae</name>
    <dbReference type="NCBI Taxonomy" id="94023"/>
    <lineage>
        <taxon>Eukaryota</taxon>
        <taxon>Fungi</taxon>
        <taxon>Fungi incertae sedis</taxon>
        <taxon>Mucoromycota</taxon>
        <taxon>Glomeromycotina</taxon>
        <taxon>Glomeromycetes</taxon>
        <taxon>Diversisporales</taxon>
        <taxon>Acaulosporaceae</taxon>
        <taxon>Acaulospora</taxon>
    </lineage>
</organism>
<evidence type="ECO:0000313" key="2">
    <source>
        <dbReference type="EMBL" id="CAG8762345.1"/>
    </source>
</evidence>